<feature type="transmembrane region" description="Helical" evidence="6">
    <location>
        <begin position="176"/>
        <end position="196"/>
    </location>
</feature>
<name>A0A2J5HR27_9EURO</name>
<evidence type="ECO:0000313" key="10">
    <source>
        <dbReference type="Proteomes" id="UP000235023"/>
    </source>
</evidence>
<comment type="subcellular location">
    <subcellularLocation>
        <location evidence="1">Membrane</location>
        <topology evidence="1">Multi-pass membrane protein</topology>
    </subcellularLocation>
</comment>
<gene>
    <name evidence="9" type="ORF">BDW42DRAFT_172421</name>
</gene>
<dbReference type="Pfam" id="PF04547">
    <property type="entry name" value="Anoctamin"/>
    <property type="match status" value="1"/>
</dbReference>
<evidence type="ECO:0000259" key="8">
    <source>
        <dbReference type="Pfam" id="PF20877"/>
    </source>
</evidence>
<feature type="domain" description="Anoctamin alpha-beta plait" evidence="8">
    <location>
        <begin position="14"/>
        <end position="135"/>
    </location>
</feature>
<feature type="compositionally biased region" description="Basic and acidic residues" evidence="5">
    <location>
        <begin position="681"/>
        <end position="699"/>
    </location>
</feature>
<accession>A0A2J5HR27</accession>
<dbReference type="EMBL" id="KZ559557">
    <property type="protein sequence ID" value="PLN79645.1"/>
    <property type="molecule type" value="Genomic_DNA"/>
</dbReference>
<protein>
    <submittedName>
        <fullName evidence="9">DUF590-domain-containing protein</fullName>
    </submittedName>
</protein>
<evidence type="ECO:0000256" key="5">
    <source>
        <dbReference type="SAM" id="MobiDB-lite"/>
    </source>
</evidence>
<dbReference type="GO" id="GO:0032541">
    <property type="term" value="C:cortical endoplasmic reticulum"/>
    <property type="evidence" value="ECO:0007669"/>
    <property type="project" value="TreeGrafter"/>
</dbReference>
<dbReference type="OrthoDB" id="296386at2759"/>
<dbReference type="PANTHER" id="PTHR12308:SF73">
    <property type="entry name" value="ANOCTAMIN"/>
    <property type="match status" value="1"/>
</dbReference>
<dbReference type="InterPro" id="IPR049452">
    <property type="entry name" value="Anoctamin_TM"/>
</dbReference>
<evidence type="ECO:0000256" key="6">
    <source>
        <dbReference type="SAM" id="Phobius"/>
    </source>
</evidence>
<feature type="transmembrane region" description="Helical" evidence="6">
    <location>
        <begin position="606"/>
        <end position="626"/>
    </location>
</feature>
<evidence type="ECO:0000256" key="4">
    <source>
        <dbReference type="ARBA" id="ARBA00023136"/>
    </source>
</evidence>
<evidence type="ECO:0000256" key="3">
    <source>
        <dbReference type="ARBA" id="ARBA00022989"/>
    </source>
</evidence>
<evidence type="ECO:0000259" key="7">
    <source>
        <dbReference type="Pfam" id="PF04547"/>
    </source>
</evidence>
<sequence length="734" mass="84370">MASSAQVSAEQNNHVDYVIQYSFAGTDITQATQQFETLLRSLSEVGLQSEVRQGDEESLLVFVRAAKKHRLKRAIYQSRIRDWLHGVRNSEPEPEESAEPQTEGERLRVIYHMITVPKDAGGAGITMKHGEWKNVTAIFPLHDQEANKQCMRAFNSKTFLSSEDIDYIRDAFGESVGFYFSFLQCYFRFLLFPAAFGFSCWLLLGSFSIIYTVVNALWCIIFIEYWKRQEEDLSCRWQTKGVSAVRERRREFKPEKEVYDQSTGETRGTFPTVKRTCRQLLQVPFAVLVTVALGLIIATCFAIEIFISEVYNGPLKTYLVIIPTILLSALIPTMSAVLMSVATRLNDYENYETQAAYDVAMTQKIFVINFITSYLPVFLTAFVYVPFASLIVPYLDVFHLTVRPFVSKEHATTARTDFSIDPDRLRKQVIYFTVTAQAINFAMETIVPILKQRLMREYKAYNRRKQAQAGAGEQSDEKRAPPVTFNDHKDETEFLKRVRNEAELEDYDVTDDLREMCIQFGYLALFSTTWPLVPVSFLVNNWIELRSDFFKICIECKRPTPQRADTIGPWLDSLGFLSWTGSITSSALVYMFHVRPNGAPTAITGWALLLTIFFSEHLYLMVRYAVSATLSKMDPPNVRQERTDCYLLRKKYLDSTIAARSSDDEEEQPTVQPDETGDGSEITRKSLEEDARRWSRHGTDSAERFWMRQRGWRESAQVGSSMIQALSLHEKKRQ</sequence>
<reference evidence="10" key="1">
    <citation type="submission" date="2017-12" db="EMBL/GenBank/DDBJ databases">
        <authorList>
            <consortium name="DOE Joint Genome Institute"/>
            <person name="Mondo S.J."/>
            <person name="Kjaerbolling I."/>
            <person name="Vesth T.C."/>
            <person name="Frisvad J.C."/>
            <person name="Nybo J.L."/>
            <person name="Theobald S."/>
            <person name="Kuo A."/>
            <person name="Bowyer P."/>
            <person name="Matsuda Y."/>
            <person name="Lyhne E.K."/>
            <person name="Kogle M.E."/>
            <person name="Clum A."/>
            <person name="Lipzen A."/>
            <person name="Salamov A."/>
            <person name="Ngan C.Y."/>
            <person name="Daum C."/>
            <person name="Chiniquy J."/>
            <person name="Barry K."/>
            <person name="LaButti K."/>
            <person name="Haridas S."/>
            <person name="Simmons B.A."/>
            <person name="Magnuson J.K."/>
            <person name="Mortensen U.H."/>
            <person name="Larsen T.O."/>
            <person name="Grigoriev I.V."/>
            <person name="Baker S.E."/>
            <person name="Andersen M.R."/>
            <person name="Nordberg H.P."/>
            <person name="Cantor M.N."/>
            <person name="Hua S.X."/>
        </authorList>
    </citation>
    <scope>NUCLEOTIDE SEQUENCE [LARGE SCALE GENOMIC DNA]</scope>
    <source>
        <strain evidence="10">IBT 19404</strain>
    </source>
</reference>
<keyword evidence="3 6" id="KW-1133">Transmembrane helix</keyword>
<dbReference type="GO" id="GO:0005254">
    <property type="term" value="F:chloride channel activity"/>
    <property type="evidence" value="ECO:0007669"/>
    <property type="project" value="TreeGrafter"/>
</dbReference>
<dbReference type="PANTHER" id="PTHR12308">
    <property type="entry name" value="ANOCTAMIN"/>
    <property type="match status" value="1"/>
</dbReference>
<dbReference type="GO" id="GO:0016020">
    <property type="term" value="C:membrane"/>
    <property type="evidence" value="ECO:0007669"/>
    <property type="project" value="UniProtKB-SubCell"/>
</dbReference>
<feature type="transmembrane region" description="Helical" evidence="6">
    <location>
        <begin position="283"/>
        <end position="307"/>
    </location>
</feature>
<dbReference type="InterPro" id="IPR007632">
    <property type="entry name" value="Anoctamin"/>
</dbReference>
<feature type="transmembrane region" description="Helical" evidence="6">
    <location>
        <begin position="366"/>
        <end position="395"/>
    </location>
</feature>
<feature type="transmembrane region" description="Helical" evidence="6">
    <location>
        <begin position="429"/>
        <end position="450"/>
    </location>
</feature>
<dbReference type="Pfam" id="PF20877">
    <property type="entry name" value="Anoctamin_N"/>
    <property type="match status" value="1"/>
</dbReference>
<keyword evidence="2 6" id="KW-0812">Transmembrane</keyword>
<feature type="compositionally biased region" description="Basic and acidic residues" evidence="5">
    <location>
        <begin position="475"/>
        <end position="485"/>
    </location>
</feature>
<evidence type="ECO:0000256" key="2">
    <source>
        <dbReference type="ARBA" id="ARBA00022692"/>
    </source>
</evidence>
<dbReference type="InterPro" id="IPR049456">
    <property type="entry name" value="Anoctamin_N_fung"/>
</dbReference>
<feature type="region of interest" description="Disordered" evidence="5">
    <location>
        <begin position="658"/>
        <end position="699"/>
    </location>
</feature>
<feature type="transmembrane region" description="Helical" evidence="6">
    <location>
        <begin position="202"/>
        <end position="226"/>
    </location>
</feature>
<keyword evidence="4 6" id="KW-0472">Membrane</keyword>
<evidence type="ECO:0000256" key="1">
    <source>
        <dbReference type="ARBA" id="ARBA00004141"/>
    </source>
</evidence>
<evidence type="ECO:0000313" key="9">
    <source>
        <dbReference type="EMBL" id="PLN79645.1"/>
    </source>
</evidence>
<organism evidence="9 10">
    <name type="scientific">Aspergillus taichungensis</name>
    <dbReference type="NCBI Taxonomy" id="482145"/>
    <lineage>
        <taxon>Eukaryota</taxon>
        <taxon>Fungi</taxon>
        <taxon>Dikarya</taxon>
        <taxon>Ascomycota</taxon>
        <taxon>Pezizomycotina</taxon>
        <taxon>Eurotiomycetes</taxon>
        <taxon>Eurotiomycetidae</taxon>
        <taxon>Eurotiales</taxon>
        <taxon>Aspergillaceae</taxon>
        <taxon>Aspergillus</taxon>
        <taxon>Aspergillus subgen. Circumdati</taxon>
    </lineage>
</organism>
<dbReference type="AlphaFoldDB" id="A0A2J5HR27"/>
<feature type="region of interest" description="Disordered" evidence="5">
    <location>
        <begin position="466"/>
        <end position="485"/>
    </location>
</feature>
<proteinExistence type="predicted"/>
<feature type="domain" description="Anoctamin transmembrane" evidence="7">
    <location>
        <begin position="168"/>
        <end position="642"/>
    </location>
</feature>
<feature type="transmembrane region" description="Helical" evidence="6">
    <location>
        <begin position="319"/>
        <end position="345"/>
    </location>
</feature>
<feature type="region of interest" description="Disordered" evidence="5">
    <location>
        <begin position="714"/>
        <end position="734"/>
    </location>
</feature>
<keyword evidence="10" id="KW-1185">Reference proteome</keyword>
<dbReference type="Proteomes" id="UP000235023">
    <property type="component" value="Unassembled WGS sequence"/>
</dbReference>
<feature type="transmembrane region" description="Helical" evidence="6">
    <location>
        <begin position="520"/>
        <end position="539"/>
    </location>
</feature>